<dbReference type="EMBL" id="VIRS01000027">
    <property type="protein sequence ID" value="TQS41348.1"/>
    <property type="molecule type" value="Genomic_DNA"/>
</dbReference>
<dbReference type="InterPro" id="IPR012349">
    <property type="entry name" value="Split_barrel_FMN-bd"/>
</dbReference>
<evidence type="ECO:0000259" key="2">
    <source>
        <dbReference type="Pfam" id="PF01243"/>
    </source>
</evidence>
<dbReference type="Pfam" id="PF01243">
    <property type="entry name" value="PNPOx_N"/>
    <property type="match status" value="1"/>
</dbReference>
<dbReference type="InterPro" id="IPR052019">
    <property type="entry name" value="F420H2_bilvrd_red/Heme_oxyg"/>
</dbReference>
<proteinExistence type="predicted"/>
<keyword evidence="1 3" id="KW-0560">Oxidoreductase</keyword>
<gene>
    <name evidence="3" type="ORF">FL583_30025</name>
</gene>
<name>A0A545AJ56_9ACTN</name>
<dbReference type="NCBIfam" id="TIGR03666">
    <property type="entry name" value="Rv2061_F420"/>
    <property type="match status" value="1"/>
</dbReference>
<dbReference type="SUPFAM" id="SSF50475">
    <property type="entry name" value="FMN-binding split barrel"/>
    <property type="match status" value="1"/>
</dbReference>
<accession>A0A545AJ56</accession>
<comment type="caution">
    <text evidence="3">The sequence shown here is derived from an EMBL/GenBank/DDBJ whole genome shotgun (WGS) entry which is preliminary data.</text>
</comment>
<dbReference type="EC" id="1.-.-.-" evidence="3"/>
<dbReference type="GO" id="GO:0005829">
    <property type="term" value="C:cytosol"/>
    <property type="evidence" value="ECO:0007669"/>
    <property type="project" value="TreeGrafter"/>
</dbReference>
<reference evidence="3 4" key="1">
    <citation type="submission" date="2019-07" db="EMBL/GenBank/DDBJ databases">
        <title>Cryptosporangium phraense sp. nov., isolated from plant litter.</title>
        <authorList>
            <person name="Suriyachadkun C."/>
        </authorList>
    </citation>
    <scope>NUCLEOTIDE SEQUENCE [LARGE SCALE GENOMIC DNA]</scope>
    <source>
        <strain evidence="3 4">A-T 5661</strain>
    </source>
</reference>
<dbReference type="Proteomes" id="UP000317982">
    <property type="component" value="Unassembled WGS sequence"/>
</dbReference>
<dbReference type="PANTHER" id="PTHR35176:SF11">
    <property type="entry name" value="PYRIDOXAMINE 5'-PHOSPHATE OXIDASE FAMILY PROTEIN"/>
    <property type="match status" value="1"/>
</dbReference>
<dbReference type="RefSeq" id="WP_142708229.1">
    <property type="nucleotide sequence ID" value="NZ_VIRS01000027.1"/>
</dbReference>
<dbReference type="AlphaFoldDB" id="A0A545AJ56"/>
<sequence length="127" mass="14046">MSVADEIGRGRYVSLTTYKKDGTPVATPVWHAYVDGVVYVISEASAWKVKRIRNNPAVQLTVCGIRGRIAPDAPTASGTAQLLDESEEPRVRRYIAKKYWMSRIANTATAVFRIKRPPVTCIAITIP</sequence>
<evidence type="ECO:0000313" key="3">
    <source>
        <dbReference type="EMBL" id="TQS41348.1"/>
    </source>
</evidence>
<dbReference type="Gene3D" id="2.30.110.10">
    <property type="entry name" value="Electron Transport, Fmn-binding Protein, Chain A"/>
    <property type="match status" value="1"/>
</dbReference>
<dbReference type="GO" id="GO:0070967">
    <property type="term" value="F:coenzyme F420 binding"/>
    <property type="evidence" value="ECO:0007669"/>
    <property type="project" value="TreeGrafter"/>
</dbReference>
<organism evidence="3 4">
    <name type="scientific">Cryptosporangium phraense</name>
    <dbReference type="NCBI Taxonomy" id="2593070"/>
    <lineage>
        <taxon>Bacteria</taxon>
        <taxon>Bacillati</taxon>
        <taxon>Actinomycetota</taxon>
        <taxon>Actinomycetes</taxon>
        <taxon>Cryptosporangiales</taxon>
        <taxon>Cryptosporangiaceae</taxon>
        <taxon>Cryptosporangium</taxon>
    </lineage>
</organism>
<keyword evidence="4" id="KW-1185">Reference proteome</keyword>
<dbReference type="OrthoDB" id="5738083at2"/>
<dbReference type="GO" id="GO:0016627">
    <property type="term" value="F:oxidoreductase activity, acting on the CH-CH group of donors"/>
    <property type="evidence" value="ECO:0007669"/>
    <property type="project" value="TreeGrafter"/>
</dbReference>
<dbReference type="PANTHER" id="PTHR35176">
    <property type="entry name" value="HEME OXYGENASE HI_0854-RELATED"/>
    <property type="match status" value="1"/>
</dbReference>
<evidence type="ECO:0000313" key="4">
    <source>
        <dbReference type="Proteomes" id="UP000317982"/>
    </source>
</evidence>
<dbReference type="InterPro" id="IPR019965">
    <property type="entry name" value="PPOX_F420-dep_Rv2061_put"/>
</dbReference>
<dbReference type="InParanoid" id="A0A545AJ56"/>
<dbReference type="InterPro" id="IPR011576">
    <property type="entry name" value="Pyridox_Oxase_N"/>
</dbReference>
<feature type="domain" description="Pyridoxamine 5'-phosphate oxidase N-terminal" evidence="2">
    <location>
        <begin position="7"/>
        <end position="113"/>
    </location>
</feature>
<protein>
    <submittedName>
        <fullName evidence="3">PPOX class F420-dependent oxidoreductase</fullName>
        <ecNumber evidence="3">1.-.-.-</ecNumber>
    </submittedName>
</protein>
<evidence type="ECO:0000256" key="1">
    <source>
        <dbReference type="ARBA" id="ARBA00023002"/>
    </source>
</evidence>